<accession>A0ABW2KAV6</accession>
<dbReference type="Proteomes" id="UP001596540">
    <property type="component" value="Unassembled WGS sequence"/>
</dbReference>
<sequence>MPDDATPALELPGGWDSTATLVDGRWIERRPRRAEVGERLRMETRLMPWLAARLPLRVPEPQVVRAEPLVVRHALVPGEPTERPTAAHARELAAFLRALHATDAAAAVGHGLPDARATVLDRLETADRFRASVLPLLPADRRQVARALLGAIPLCPTDTVVHGDLGPEHLLSDSGGLTGVIDFSDAHVGDPAIDLAWALFGTPTEFAAEFAARYGVTTELRDRALLWHRLGPWYEVLHGLEHDRPADVRSGLEGAVRRLSPPVPS</sequence>
<dbReference type="EMBL" id="JBHTBH010000001">
    <property type="protein sequence ID" value="MFC7326484.1"/>
    <property type="molecule type" value="Genomic_DNA"/>
</dbReference>
<proteinExistence type="predicted"/>
<reference evidence="3" key="1">
    <citation type="journal article" date="2019" name="Int. J. Syst. Evol. Microbiol.">
        <title>The Global Catalogue of Microorganisms (GCM) 10K type strain sequencing project: providing services to taxonomists for standard genome sequencing and annotation.</title>
        <authorList>
            <consortium name="The Broad Institute Genomics Platform"/>
            <consortium name="The Broad Institute Genome Sequencing Center for Infectious Disease"/>
            <person name="Wu L."/>
            <person name="Ma J."/>
        </authorList>
    </citation>
    <scope>NUCLEOTIDE SEQUENCE [LARGE SCALE GENOMIC DNA]</scope>
    <source>
        <strain evidence="3">CGMCC 4.7382</strain>
    </source>
</reference>
<name>A0ABW2KAV6_9ACTN</name>
<organism evidence="2 3">
    <name type="scientific">Marinactinospora rubrisoli</name>
    <dbReference type="NCBI Taxonomy" id="2715399"/>
    <lineage>
        <taxon>Bacteria</taxon>
        <taxon>Bacillati</taxon>
        <taxon>Actinomycetota</taxon>
        <taxon>Actinomycetes</taxon>
        <taxon>Streptosporangiales</taxon>
        <taxon>Nocardiopsidaceae</taxon>
        <taxon>Marinactinospora</taxon>
    </lineage>
</organism>
<dbReference type="PANTHER" id="PTHR21310">
    <property type="entry name" value="AMINOGLYCOSIDE PHOSPHOTRANSFERASE-RELATED-RELATED"/>
    <property type="match status" value="1"/>
</dbReference>
<gene>
    <name evidence="2" type="ORF">ACFQRF_01910</name>
</gene>
<dbReference type="Gene3D" id="3.90.1200.10">
    <property type="match status" value="1"/>
</dbReference>
<dbReference type="Gene3D" id="3.30.200.20">
    <property type="entry name" value="Phosphorylase Kinase, domain 1"/>
    <property type="match status" value="1"/>
</dbReference>
<dbReference type="InterPro" id="IPR002575">
    <property type="entry name" value="Aminoglycoside_PTrfase"/>
</dbReference>
<evidence type="ECO:0000313" key="3">
    <source>
        <dbReference type="Proteomes" id="UP001596540"/>
    </source>
</evidence>
<protein>
    <submittedName>
        <fullName evidence="2">Phosphotransferase family protein</fullName>
    </submittedName>
</protein>
<dbReference type="PANTHER" id="PTHR21310:SF15">
    <property type="entry name" value="AMINOGLYCOSIDE PHOSPHOTRANSFERASE DOMAIN-CONTAINING PROTEIN"/>
    <property type="match status" value="1"/>
</dbReference>
<dbReference type="RefSeq" id="WP_379868259.1">
    <property type="nucleotide sequence ID" value="NZ_JBHTBH010000001.1"/>
</dbReference>
<dbReference type="SUPFAM" id="SSF56112">
    <property type="entry name" value="Protein kinase-like (PK-like)"/>
    <property type="match status" value="1"/>
</dbReference>
<evidence type="ECO:0000313" key="2">
    <source>
        <dbReference type="EMBL" id="MFC7326484.1"/>
    </source>
</evidence>
<keyword evidence="3" id="KW-1185">Reference proteome</keyword>
<dbReference type="InterPro" id="IPR011009">
    <property type="entry name" value="Kinase-like_dom_sf"/>
</dbReference>
<evidence type="ECO:0000259" key="1">
    <source>
        <dbReference type="Pfam" id="PF01636"/>
    </source>
</evidence>
<comment type="caution">
    <text evidence="2">The sequence shown here is derived from an EMBL/GenBank/DDBJ whole genome shotgun (WGS) entry which is preliminary data.</text>
</comment>
<dbReference type="InterPro" id="IPR051678">
    <property type="entry name" value="AGP_Transferase"/>
</dbReference>
<dbReference type="Pfam" id="PF01636">
    <property type="entry name" value="APH"/>
    <property type="match status" value="1"/>
</dbReference>
<feature type="domain" description="Aminoglycoside phosphotransferase" evidence="1">
    <location>
        <begin position="10"/>
        <end position="221"/>
    </location>
</feature>